<dbReference type="STRING" id="128944.AWM75_03305"/>
<dbReference type="InterPro" id="IPR023753">
    <property type="entry name" value="FAD/NAD-binding_dom"/>
</dbReference>
<evidence type="ECO:0000256" key="2">
    <source>
        <dbReference type="ARBA" id="ARBA00009130"/>
    </source>
</evidence>
<dbReference type="PANTHER" id="PTHR43429">
    <property type="entry name" value="PYRIDINE NUCLEOTIDE-DISULFIDE OXIDOREDUCTASE DOMAIN-CONTAINING"/>
    <property type="match status" value="1"/>
</dbReference>
<dbReference type="InterPro" id="IPR016156">
    <property type="entry name" value="FAD/NAD-linked_Rdtase_dimer_sf"/>
</dbReference>
<evidence type="ECO:0000256" key="5">
    <source>
        <dbReference type="ARBA" id="ARBA00023002"/>
    </source>
</evidence>
<dbReference type="Pfam" id="PF07992">
    <property type="entry name" value="Pyr_redox_2"/>
    <property type="match status" value="1"/>
</dbReference>
<gene>
    <name evidence="8" type="ORF">AWM75_03305</name>
</gene>
<dbReference type="Gene3D" id="3.50.50.60">
    <property type="entry name" value="FAD/NAD(P)-binding domain"/>
    <property type="match status" value="2"/>
</dbReference>
<dbReference type="Proteomes" id="UP000062260">
    <property type="component" value="Chromosome"/>
</dbReference>
<sequence>MKYVIVGTSHAGYEAAQTILKQAPEAEIHLYERGQHPSFLSCGIQSYLEGISQSLDQIHYANEASYKKQGINIHINSDVTSFDADNKTVTVETADGSHQESYDKLIISPGGSASQLNIPGKDLDNVYFLRGREWAGKVKERMSEAKKAVVIGAGYIGIEAVEAFAKAGIDVTVIDVCPSVLYTYLDQEFIEKINKTLTDHGVTIKTGESVEEITGQDGLVSGVKTDKATYKADTVLMTAGMTPNTGWLKGLVEMDDRGFVKVDSHMQSSVEDVYVAGDATLIPFGPTGEKVSIALATTARRQGVIAALSALGHEANIRPVQGTSGLTLFEYHFATTGIKDSNADQYQGQVASKYIEMQKLPDFMADDTQIFAKIHFDAESHRILGGQMMSTADITDSVNTLSLAIDAHYTLEDLAQQDFFFQPGYDKPWHYLNVLAIEALGAEVTGADKMIF</sequence>
<evidence type="ECO:0000256" key="3">
    <source>
        <dbReference type="ARBA" id="ARBA00022630"/>
    </source>
</evidence>
<evidence type="ECO:0000313" key="9">
    <source>
        <dbReference type="Proteomes" id="UP000062260"/>
    </source>
</evidence>
<evidence type="ECO:0000256" key="4">
    <source>
        <dbReference type="ARBA" id="ARBA00022827"/>
    </source>
</evidence>
<reference evidence="8 9" key="1">
    <citation type="journal article" date="2016" name="Genome Announc.">
        <title>Complete Genome Sequences of Aerococcus christensenii CCUG 28831T, Aerococcus sanguinicola CCUG 43001T, Aerococcus urinae CCUG 36881T, Aerococcus urinaeequi CCUG 28094T, Aerococcus urinaehominis CCUG 42038 BT, and Aerococcus viridans CCUG 4311T.</title>
        <authorList>
            <person name="Carkaci D."/>
            <person name="Dargis R."/>
            <person name="Nielsen X.C."/>
            <person name="Skovgaard O."/>
            <person name="Fuursted K."/>
            <person name="Christensen J.J."/>
        </authorList>
    </citation>
    <scope>NUCLEOTIDE SEQUENCE [LARGE SCALE GENOMIC DNA]</scope>
    <source>
        <strain evidence="8 9">CCUG42038B</strain>
    </source>
</reference>
<dbReference type="Gene3D" id="3.30.390.30">
    <property type="match status" value="1"/>
</dbReference>
<dbReference type="SUPFAM" id="SSF55424">
    <property type="entry name" value="FAD/NAD-linked reductases, dimerisation (C-terminal) domain"/>
    <property type="match status" value="1"/>
</dbReference>
<keyword evidence="4" id="KW-0274">FAD</keyword>
<organism evidence="8 9">
    <name type="scientific">Aerococcus urinaehominis</name>
    <dbReference type="NCBI Taxonomy" id="128944"/>
    <lineage>
        <taxon>Bacteria</taxon>
        <taxon>Bacillati</taxon>
        <taxon>Bacillota</taxon>
        <taxon>Bacilli</taxon>
        <taxon>Lactobacillales</taxon>
        <taxon>Aerococcaceae</taxon>
        <taxon>Aerococcus</taxon>
    </lineage>
</organism>
<dbReference type="GO" id="GO:0016491">
    <property type="term" value="F:oxidoreductase activity"/>
    <property type="evidence" value="ECO:0007669"/>
    <property type="project" value="UniProtKB-KW"/>
</dbReference>
<reference evidence="9" key="2">
    <citation type="submission" date="2016-01" db="EMBL/GenBank/DDBJ databases">
        <title>Six Aerococcus type strain genome sequencing and assembly using PacBio and Illumina Hiseq.</title>
        <authorList>
            <person name="Carkaci D."/>
            <person name="Dargis R."/>
            <person name="Nielsen X.C."/>
            <person name="Skovgaard O."/>
            <person name="Fuursted K."/>
            <person name="Christensen J.J."/>
        </authorList>
    </citation>
    <scope>NUCLEOTIDE SEQUENCE [LARGE SCALE GENOMIC DNA]</scope>
    <source>
        <strain evidence="9">CCUG42038B</strain>
    </source>
</reference>
<evidence type="ECO:0000256" key="6">
    <source>
        <dbReference type="ARBA" id="ARBA00023097"/>
    </source>
</evidence>
<dbReference type="RefSeq" id="WP_067978185.1">
    <property type="nucleotide sequence ID" value="NZ_CP014163.1"/>
</dbReference>
<keyword evidence="5" id="KW-0560">Oxidoreductase</keyword>
<evidence type="ECO:0000313" key="8">
    <source>
        <dbReference type="EMBL" id="AMB99086.1"/>
    </source>
</evidence>
<keyword evidence="7" id="KW-0676">Redox-active center</keyword>
<dbReference type="KEGG" id="auh:AWM75_03305"/>
<dbReference type="EMBL" id="CP014163">
    <property type="protein sequence ID" value="AMB99086.1"/>
    <property type="molecule type" value="Genomic_DNA"/>
</dbReference>
<name>A0A109RGI2_9LACT</name>
<evidence type="ECO:0000256" key="1">
    <source>
        <dbReference type="ARBA" id="ARBA00001974"/>
    </source>
</evidence>
<comment type="similarity">
    <text evidence="2">Belongs to the class-III pyridine nucleotide-disulfide oxidoreductase family.</text>
</comment>
<dbReference type="Pfam" id="PF02852">
    <property type="entry name" value="Pyr_redox_dim"/>
    <property type="match status" value="1"/>
</dbReference>
<dbReference type="SUPFAM" id="SSF51905">
    <property type="entry name" value="FAD/NAD(P)-binding domain"/>
    <property type="match status" value="1"/>
</dbReference>
<dbReference type="InterPro" id="IPR050260">
    <property type="entry name" value="FAD-bd_OxRdtase"/>
</dbReference>
<dbReference type="InterPro" id="IPR004099">
    <property type="entry name" value="Pyr_nucl-diS_OxRdtase_dimer"/>
</dbReference>
<proteinExistence type="inferred from homology"/>
<evidence type="ECO:0000256" key="7">
    <source>
        <dbReference type="ARBA" id="ARBA00023284"/>
    </source>
</evidence>
<dbReference type="AlphaFoldDB" id="A0A109RGI2"/>
<protein>
    <submittedName>
        <fullName evidence="8">Uncharacterized protein</fullName>
    </submittedName>
</protein>
<dbReference type="OrthoDB" id="9802028at2"/>
<dbReference type="PRINTS" id="PR00411">
    <property type="entry name" value="PNDRDTASEI"/>
</dbReference>
<comment type="cofactor">
    <cofactor evidence="1">
        <name>FAD</name>
        <dbReference type="ChEBI" id="CHEBI:57692"/>
    </cofactor>
</comment>
<accession>A0A109RGI2</accession>
<keyword evidence="9" id="KW-1185">Reference proteome</keyword>
<keyword evidence="3" id="KW-0285">Flavoprotein</keyword>
<keyword evidence="6" id="KW-0558">Oxidation</keyword>
<dbReference type="PRINTS" id="PR00368">
    <property type="entry name" value="FADPNR"/>
</dbReference>
<dbReference type="PANTHER" id="PTHR43429:SF1">
    <property type="entry name" value="NAD(P)H SULFUR OXIDOREDUCTASE (COA-DEPENDENT)"/>
    <property type="match status" value="1"/>
</dbReference>
<dbReference type="InterPro" id="IPR036188">
    <property type="entry name" value="FAD/NAD-bd_sf"/>
</dbReference>